<sequence>MKIKNLSLILLLTIPFWSCSKDEQPTPDPQPTPINLAKGSGTFNYDYESTSLNKTLGVYYYIPENITPTTPIVFVFHGTQRNAGEYRDAMIAKADEFGFIAIVPEFSTQDFPGGDGYNLGNVFIDGDNPTEDSLNQEEEWAFSIIEPLFDYTKTQVNNTNSTYDVFGHSAGGQFSHRFAMFKPNARFNKMVSSSSGWFTFPDASIRFPYGFDLSPLKSISLSNLFSKQIYVQVGENDDDPNAASLRHNDYADAQGLNRKERAINFFQFSQNLSQENNTSFNWNFEIVTGMDHDYIEAAENAADILFK</sequence>
<dbReference type="Proteomes" id="UP000323136">
    <property type="component" value="Unassembled WGS sequence"/>
</dbReference>
<dbReference type="OrthoDB" id="1094867at2"/>
<evidence type="ECO:0000313" key="2">
    <source>
        <dbReference type="EMBL" id="TYP97417.1"/>
    </source>
</evidence>
<organism evidence="2 3">
    <name type="scientific">Tenacibaculum adriaticum</name>
    <dbReference type="NCBI Taxonomy" id="413713"/>
    <lineage>
        <taxon>Bacteria</taxon>
        <taxon>Pseudomonadati</taxon>
        <taxon>Bacteroidota</taxon>
        <taxon>Flavobacteriia</taxon>
        <taxon>Flavobacteriales</taxon>
        <taxon>Flavobacteriaceae</taxon>
        <taxon>Tenacibaculum</taxon>
    </lineage>
</organism>
<evidence type="ECO:0008006" key="4">
    <source>
        <dbReference type="Google" id="ProtNLM"/>
    </source>
</evidence>
<name>A0A5S5DNC7_9FLAO</name>
<dbReference type="RefSeq" id="WP_148870768.1">
    <property type="nucleotide sequence ID" value="NZ_VNIA01000004.1"/>
</dbReference>
<reference evidence="2 3" key="1">
    <citation type="submission" date="2019-07" db="EMBL/GenBank/DDBJ databases">
        <title>Genomic Encyclopedia of Type Strains, Phase IV (KMG-IV): sequencing the most valuable type-strain genomes for metagenomic binning, comparative biology and taxonomic classification.</title>
        <authorList>
            <person name="Goeker M."/>
        </authorList>
    </citation>
    <scope>NUCLEOTIDE SEQUENCE [LARGE SCALE GENOMIC DNA]</scope>
    <source>
        <strain evidence="2 3">DSM 18961</strain>
    </source>
</reference>
<evidence type="ECO:0000313" key="3">
    <source>
        <dbReference type="Proteomes" id="UP000323136"/>
    </source>
</evidence>
<comment type="caution">
    <text evidence="2">The sequence shown here is derived from an EMBL/GenBank/DDBJ whole genome shotgun (WGS) entry which is preliminary data.</text>
</comment>
<dbReference type="AlphaFoldDB" id="A0A5S5DNC7"/>
<proteinExistence type="predicted"/>
<dbReference type="Gene3D" id="3.40.50.1820">
    <property type="entry name" value="alpha/beta hydrolase"/>
    <property type="match status" value="1"/>
</dbReference>
<evidence type="ECO:0000256" key="1">
    <source>
        <dbReference type="SAM" id="SignalP"/>
    </source>
</evidence>
<gene>
    <name evidence="2" type="ORF">C7447_104103</name>
</gene>
<keyword evidence="3" id="KW-1185">Reference proteome</keyword>
<protein>
    <recommendedName>
        <fullName evidence="4">Esterase</fullName>
    </recommendedName>
</protein>
<feature type="signal peptide" evidence="1">
    <location>
        <begin position="1"/>
        <end position="20"/>
    </location>
</feature>
<dbReference type="InterPro" id="IPR029058">
    <property type="entry name" value="AB_hydrolase_fold"/>
</dbReference>
<dbReference type="EMBL" id="VNIA01000004">
    <property type="protein sequence ID" value="TYP97417.1"/>
    <property type="molecule type" value="Genomic_DNA"/>
</dbReference>
<accession>A0A5S5DNC7</accession>
<keyword evidence="1" id="KW-0732">Signal</keyword>
<feature type="chain" id="PRO_5024353716" description="Esterase" evidence="1">
    <location>
        <begin position="21"/>
        <end position="307"/>
    </location>
</feature>
<dbReference type="SUPFAM" id="SSF53474">
    <property type="entry name" value="alpha/beta-Hydrolases"/>
    <property type="match status" value="1"/>
</dbReference>